<dbReference type="PANTHER" id="PTHR46523:SF1">
    <property type="entry name" value="DCTP PYROPHOSPHATASE 1"/>
    <property type="match status" value="1"/>
</dbReference>
<accession>A0A067CYQ9</accession>
<name>A0A067CYQ9_SAPPC</name>
<evidence type="ECO:0000256" key="8">
    <source>
        <dbReference type="ARBA" id="ARBA00022842"/>
    </source>
</evidence>
<keyword evidence="6 13" id="KW-0479">Metal-binding</keyword>
<dbReference type="Proteomes" id="UP000030745">
    <property type="component" value="Unassembled WGS sequence"/>
</dbReference>
<dbReference type="Gene3D" id="1.10.287.1080">
    <property type="entry name" value="MazG-like"/>
    <property type="match status" value="1"/>
</dbReference>
<dbReference type="InterPro" id="IPR025984">
    <property type="entry name" value="DCTPP"/>
</dbReference>
<dbReference type="EC" id="3.6.1.12" evidence="11 13"/>
<comment type="subcellular location">
    <subcellularLocation>
        <location evidence="2 13">Cytoplasm</location>
        <location evidence="2 13">Cytosol</location>
    </subcellularLocation>
</comment>
<dbReference type="GeneID" id="24126060"/>
<keyword evidence="8 13" id="KW-0460">Magnesium</keyword>
<proteinExistence type="predicted"/>
<sequence>MSSDEDKLQTTSAARFEPTLTLEGLRGKIAAFADERDWNKHHTPRNLLLAMTGEVGELCECFQWRGDDGQHPDTWTAADREHLGEELSDVLIYLIRLADRCNVDLPAAALDKIKKNTIKYPAAQVQGSALKYTAYATDAPRSSVDN</sequence>
<dbReference type="OMA" id="FRDERNW"/>
<dbReference type="STRING" id="695850.A0A067CYQ9"/>
<comment type="cofactor">
    <cofactor evidence="1 13">
        <name>Mg(2+)</name>
        <dbReference type="ChEBI" id="CHEBI:18420"/>
    </cofactor>
</comment>
<gene>
    <name evidence="14" type="ORF">SPRG_03566</name>
</gene>
<dbReference type="Pfam" id="PF12643">
    <property type="entry name" value="MazG-like"/>
    <property type="match status" value="1"/>
</dbReference>
<dbReference type="GO" id="GO:0000287">
    <property type="term" value="F:magnesium ion binding"/>
    <property type="evidence" value="ECO:0007669"/>
    <property type="project" value="UniProtKB-UniRule"/>
</dbReference>
<evidence type="ECO:0000256" key="12">
    <source>
        <dbReference type="ARBA" id="ARBA00070266"/>
    </source>
</evidence>
<dbReference type="VEuPathDB" id="FungiDB:SPRG_03566"/>
<comment type="function">
    <text evidence="10 13">Hydrolyzes deoxynucleoside triphosphates (dNTPs) to the corresponding nucleoside monophosphates. Has a strong preference for dCTP and its analogs including 5-iodo-dCTP and 5-methyl-dCTP for which it may even have a higher efficiency. May protect DNA or RNA against the incorporation of these genotoxic nucleotide analogs through their catabolism.</text>
</comment>
<dbReference type="PANTHER" id="PTHR46523">
    <property type="entry name" value="DCTP PYROPHOSPHATASE 1"/>
    <property type="match status" value="1"/>
</dbReference>
<dbReference type="GO" id="GO:0047840">
    <property type="term" value="F:dCTP diphosphatase activity"/>
    <property type="evidence" value="ECO:0007669"/>
    <property type="project" value="UniProtKB-UniRule"/>
</dbReference>
<reference evidence="14 15" key="1">
    <citation type="journal article" date="2013" name="PLoS Genet.">
        <title>Distinctive expansion of potential virulence genes in the genome of the oomycete fish pathogen Saprolegnia parasitica.</title>
        <authorList>
            <person name="Jiang R.H."/>
            <person name="de Bruijn I."/>
            <person name="Haas B.J."/>
            <person name="Belmonte R."/>
            <person name="Lobach L."/>
            <person name="Christie J."/>
            <person name="van den Ackerveken G."/>
            <person name="Bottin A."/>
            <person name="Bulone V."/>
            <person name="Diaz-Moreno S.M."/>
            <person name="Dumas B."/>
            <person name="Fan L."/>
            <person name="Gaulin E."/>
            <person name="Govers F."/>
            <person name="Grenville-Briggs L.J."/>
            <person name="Horner N.R."/>
            <person name="Levin J.Z."/>
            <person name="Mammella M."/>
            <person name="Meijer H.J."/>
            <person name="Morris P."/>
            <person name="Nusbaum C."/>
            <person name="Oome S."/>
            <person name="Phillips A.J."/>
            <person name="van Rooyen D."/>
            <person name="Rzeszutek E."/>
            <person name="Saraiva M."/>
            <person name="Secombes C.J."/>
            <person name="Seidl M.F."/>
            <person name="Snel B."/>
            <person name="Stassen J.H."/>
            <person name="Sykes S."/>
            <person name="Tripathy S."/>
            <person name="van den Berg H."/>
            <person name="Vega-Arreguin J.C."/>
            <person name="Wawra S."/>
            <person name="Young S.K."/>
            <person name="Zeng Q."/>
            <person name="Dieguez-Uribeondo J."/>
            <person name="Russ C."/>
            <person name="Tyler B.M."/>
            <person name="van West P."/>
        </authorList>
    </citation>
    <scope>NUCLEOTIDE SEQUENCE [LARGE SCALE GENOMIC DNA]</scope>
    <source>
        <strain evidence="14 15">CBS 223.65</strain>
    </source>
</reference>
<keyword evidence="4 13" id="KW-0963">Cytoplasm</keyword>
<dbReference type="PIRSF" id="PIRSF029826">
    <property type="entry name" value="UCP029826_pph"/>
    <property type="match status" value="1"/>
</dbReference>
<dbReference type="GO" id="GO:0006253">
    <property type="term" value="P:dCTP catabolic process"/>
    <property type="evidence" value="ECO:0007669"/>
    <property type="project" value="UniProtKB-UniRule"/>
</dbReference>
<evidence type="ECO:0000256" key="2">
    <source>
        <dbReference type="ARBA" id="ARBA00004514"/>
    </source>
</evidence>
<evidence type="ECO:0000256" key="6">
    <source>
        <dbReference type="ARBA" id="ARBA00022723"/>
    </source>
</evidence>
<dbReference type="SUPFAM" id="SSF101386">
    <property type="entry name" value="all-alpha NTP pyrophosphatases"/>
    <property type="match status" value="1"/>
</dbReference>
<evidence type="ECO:0000256" key="9">
    <source>
        <dbReference type="ARBA" id="ARBA00050236"/>
    </source>
</evidence>
<evidence type="ECO:0000313" key="15">
    <source>
        <dbReference type="Proteomes" id="UP000030745"/>
    </source>
</evidence>
<evidence type="ECO:0000256" key="4">
    <source>
        <dbReference type="ARBA" id="ARBA00022490"/>
    </source>
</evidence>
<keyword evidence="15" id="KW-1185">Reference proteome</keyword>
<comment type="catalytic activity">
    <reaction evidence="9 13">
        <text>dCTP + H2O = dCMP + diphosphate + H(+)</text>
        <dbReference type="Rhea" id="RHEA:22636"/>
        <dbReference type="ChEBI" id="CHEBI:15377"/>
        <dbReference type="ChEBI" id="CHEBI:15378"/>
        <dbReference type="ChEBI" id="CHEBI:33019"/>
        <dbReference type="ChEBI" id="CHEBI:57566"/>
        <dbReference type="ChEBI" id="CHEBI:61481"/>
        <dbReference type="EC" id="3.6.1.12"/>
    </reaction>
</comment>
<dbReference type="GO" id="GO:0005829">
    <property type="term" value="C:cytosol"/>
    <property type="evidence" value="ECO:0007669"/>
    <property type="project" value="UniProtKB-SubCell"/>
</dbReference>
<evidence type="ECO:0000256" key="11">
    <source>
        <dbReference type="ARBA" id="ARBA00066457"/>
    </source>
</evidence>
<comment type="subunit">
    <text evidence="3 13">Homotetramer.</text>
</comment>
<evidence type="ECO:0000256" key="1">
    <source>
        <dbReference type="ARBA" id="ARBA00001946"/>
    </source>
</evidence>
<dbReference type="AlphaFoldDB" id="A0A067CYQ9"/>
<dbReference type="RefSeq" id="XP_012197536.1">
    <property type="nucleotide sequence ID" value="XM_012342146.1"/>
</dbReference>
<dbReference type="FunFam" id="1.10.287.1080:FF:000004">
    <property type="entry name" value="dCTP pyrophosphatase 1"/>
    <property type="match status" value="1"/>
</dbReference>
<dbReference type="InterPro" id="IPR052555">
    <property type="entry name" value="dCTP_Pyrophosphatase"/>
</dbReference>
<keyword evidence="5" id="KW-0597">Phosphoprotein</keyword>
<evidence type="ECO:0000256" key="13">
    <source>
        <dbReference type="PIRNR" id="PIRNR029826"/>
    </source>
</evidence>
<organism evidence="14 15">
    <name type="scientific">Saprolegnia parasitica (strain CBS 223.65)</name>
    <dbReference type="NCBI Taxonomy" id="695850"/>
    <lineage>
        <taxon>Eukaryota</taxon>
        <taxon>Sar</taxon>
        <taxon>Stramenopiles</taxon>
        <taxon>Oomycota</taxon>
        <taxon>Saprolegniomycetes</taxon>
        <taxon>Saprolegniales</taxon>
        <taxon>Saprolegniaceae</taxon>
        <taxon>Saprolegnia</taxon>
    </lineage>
</organism>
<dbReference type="KEGG" id="spar:SPRG_03566"/>
<evidence type="ECO:0000256" key="5">
    <source>
        <dbReference type="ARBA" id="ARBA00022553"/>
    </source>
</evidence>
<evidence type="ECO:0000256" key="7">
    <source>
        <dbReference type="ARBA" id="ARBA00022801"/>
    </source>
</evidence>
<dbReference type="EMBL" id="KK583197">
    <property type="protein sequence ID" value="KDO31646.1"/>
    <property type="molecule type" value="Genomic_DNA"/>
</dbReference>
<protein>
    <recommendedName>
        <fullName evidence="12 13">dCTP pyrophosphatase 1</fullName>
        <ecNumber evidence="11 13">3.6.1.12</ecNumber>
    </recommendedName>
</protein>
<evidence type="ECO:0000256" key="10">
    <source>
        <dbReference type="ARBA" id="ARBA00058235"/>
    </source>
</evidence>
<dbReference type="OrthoDB" id="411123at2759"/>
<evidence type="ECO:0000256" key="3">
    <source>
        <dbReference type="ARBA" id="ARBA00011881"/>
    </source>
</evidence>
<dbReference type="GO" id="GO:0042262">
    <property type="term" value="P:DNA protection"/>
    <property type="evidence" value="ECO:0007669"/>
    <property type="project" value="UniProtKB-UniRule"/>
</dbReference>
<evidence type="ECO:0000313" key="14">
    <source>
        <dbReference type="EMBL" id="KDO31646.1"/>
    </source>
</evidence>
<keyword evidence="7 13" id="KW-0378">Hydrolase</keyword>
<dbReference type="CDD" id="cd11537">
    <property type="entry name" value="NTP-PPase_RS21-C6_like"/>
    <property type="match status" value="1"/>
</dbReference>
<dbReference type="GO" id="GO:0042802">
    <property type="term" value="F:identical protein binding"/>
    <property type="evidence" value="ECO:0007669"/>
    <property type="project" value="UniProtKB-ARBA"/>
</dbReference>